<gene>
    <name evidence="1" type="ORF">GLYMA_12G105100</name>
</gene>
<dbReference type="InParanoid" id="K7LU29"/>
<dbReference type="PaxDb" id="3847-GLYMA12G11443.1"/>
<dbReference type="AlphaFoldDB" id="K7LU29"/>
<sequence length="82" mass="9610">MSILYLPIFMFHVHVQGPLFSPFPALHSHKLLYNKPINILLVIILDLEMFYQQLMNYISPKILSQFVPASKDISHILIMSWI</sequence>
<evidence type="ECO:0000313" key="1">
    <source>
        <dbReference type="EMBL" id="KRH25465.1"/>
    </source>
</evidence>
<evidence type="ECO:0000313" key="3">
    <source>
        <dbReference type="Proteomes" id="UP000008827"/>
    </source>
</evidence>
<evidence type="ECO:0000313" key="2">
    <source>
        <dbReference type="EnsemblPlants" id="KRH25465"/>
    </source>
</evidence>
<dbReference type="Gramene" id="KRH25465">
    <property type="protein sequence ID" value="KRH25465"/>
    <property type="gene ID" value="GLYMA_12G105100"/>
</dbReference>
<accession>K7LU29</accession>
<dbReference type="EnsemblPlants" id="KRH25465">
    <property type="protein sequence ID" value="KRH25465"/>
    <property type="gene ID" value="GLYMA_12G105100"/>
</dbReference>
<organism evidence="1">
    <name type="scientific">Glycine max</name>
    <name type="common">Soybean</name>
    <name type="synonym">Glycine hispida</name>
    <dbReference type="NCBI Taxonomy" id="3847"/>
    <lineage>
        <taxon>Eukaryota</taxon>
        <taxon>Viridiplantae</taxon>
        <taxon>Streptophyta</taxon>
        <taxon>Embryophyta</taxon>
        <taxon>Tracheophyta</taxon>
        <taxon>Spermatophyta</taxon>
        <taxon>Magnoliopsida</taxon>
        <taxon>eudicotyledons</taxon>
        <taxon>Gunneridae</taxon>
        <taxon>Pentapetalae</taxon>
        <taxon>rosids</taxon>
        <taxon>fabids</taxon>
        <taxon>Fabales</taxon>
        <taxon>Fabaceae</taxon>
        <taxon>Papilionoideae</taxon>
        <taxon>50 kb inversion clade</taxon>
        <taxon>NPAAA clade</taxon>
        <taxon>indigoferoid/millettioid clade</taxon>
        <taxon>Phaseoleae</taxon>
        <taxon>Glycine</taxon>
        <taxon>Glycine subgen. Soja</taxon>
    </lineage>
</organism>
<reference evidence="1 2" key="1">
    <citation type="journal article" date="2010" name="Nature">
        <title>Genome sequence of the palaeopolyploid soybean.</title>
        <authorList>
            <person name="Schmutz J."/>
            <person name="Cannon S.B."/>
            <person name="Schlueter J."/>
            <person name="Ma J."/>
            <person name="Mitros T."/>
            <person name="Nelson W."/>
            <person name="Hyten D.L."/>
            <person name="Song Q."/>
            <person name="Thelen J.J."/>
            <person name="Cheng J."/>
            <person name="Xu D."/>
            <person name="Hellsten U."/>
            <person name="May G.D."/>
            <person name="Yu Y."/>
            <person name="Sakurai T."/>
            <person name="Umezawa T."/>
            <person name="Bhattacharyya M.K."/>
            <person name="Sandhu D."/>
            <person name="Valliyodan B."/>
            <person name="Lindquist E."/>
            <person name="Peto M."/>
            <person name="Grant D."/>
            <person name="Shu S."/>
            <person name="Goodstein D."/>
            <person name="Barry K."/>
            <person name="Futrell-Griggs M."/>
            <person name="Abernathy B."/>
            <person name="Du J."/>
            <person name="Tian Z."/>
            <person name="Zhu L."/>
            <person name="Gill N."/>
            <person name="Joshi T."/>
            <person name="Libault M."/>
            <person name="Sethuraman A."/>
            <person name="Zhang X.-C."/>
            <person name="Shinozaki K."/>
            <person name="Nguyen H.T."/>
            <person name="Wing R.A."/>
            <person name="Cregan P."/>
            <person name="Specht J."/>
            <person name="Grimwood J."/>
            <person name="Rokhsar D."/>
            <person name="Stacey G."/>
            <person name="Shoemaker R.C."/>
            <person name="Jackson S.A."/>
        </authorList>
    </citation>
    <scope>NUCLEOTIDE SEQUENCE [LARGE SCALE GENOMIC DNA]</scope>
    <source>
        <strain evidence="2">cv. Williams 82</strain>
        <tissue evidence="1">Callus</tissue>
    </source>
</reference>
<dbReference type="HOGENOM" id="CLU_2562925_0_0_1"/>
<name>K7LU29_SOYBN</name>
<reference evidence="2" key="2">
    <citation type="submission" date="2018-02" db="UniProtKB">
        <authorList>
            <consortium name="EnsemblPlants"/>
        </authorList>
    </citation>
    <scope>IDENTIFICATION</scope>
    <source>
        <strain evidence="2">Williams 82</strain>
    </source>
</reference>
<dbReference type="Proteomes" id="UP000008827">
    <property type="component" value="Chromosome 12"/>
</dbReference>
<reference evidence="1" key="3">
    <citation type="submission" date="2018-07" db="EMBL/GenBank/DDBJ databases">
        <title>WGS assembly of Glycine max.</title>
        <authorList>
            <person name="Schmutz J."/>
            <person name="Cannon S."/>
            <person name="Schlueter J."/>
            <person name="Ma J."/>
            <person name="Mitros T."/>
            <person name="Nelson W."/>
            <person name="Hyten D."/>
            <person name="Song Q."/>
            <person name="Thelen J."/>
            <person name="Cheng J."/>
            <person name="Xu D."/>
            <person name="Hellsten U."/>
            <person name="May G."/>
            <person name="Yu Y."/>
            <person name="Sakurai T."/>
            <person name="Umezawa T."/>
            <person name="Bhattacharyya M."/>
            <person name="Sandhu D."/>
            <person name="Valliyodan B."/>
            <person name="Lindquist E."/>
            <person name="Peto M."/>
            <person name="Grant D."/>
            <person name="Shu S."/>
            <person name="Goodstein D."/>
            <person name="Barry K."/>
            <person name="Futrell-Griggs M."/>
            <person name="Abernathy B."/>
            <person name="Du J."/>
            <person name="Tian Z."/>
            <person name="Zhu L."/>
            <person name="Gill N."/>
            <person name="Joshi T."/>
            <person name="Libault M."/>
            <person name="Sethuraman A."/>
            <person name="Zhang X."/>
            <person name="Shinozaki K."/>
            <person name="Nguyen H."/>
            <person name="Wing R."/>
            <person name="Cregan P."/>
            <person name="Specht J."/>
            <person name="Grimwood J."/>
            <person name="Rokhsar D."/>
            <person name="Stacey G."/>
            <person name="Shoemaker R."/>
            <person name="Jackson S."/>
        </authorList>
    </citation>
    <scope>NUCLEOTIDE SEQUENCE</scope>
    <source>
        <tissue evidence="1">Callus</tissue>
    </source>
</reference>
<keyword evidence="3" id="KW-1185">Reference proteome</keyword>
<proteinExistence type="predicted"/>
<dbReference type="EMBL" id="CM000845">
    <property type="protein sequence ID" value="KRH25465.1"/>
    <property type="molecule type" value="Genomic_DNA"/>
</dbReference>
<protein>
    <submittedName>
        <fullName evidence="1 2">Uncharacterized protein</fullName>
    </submittedName>
</protein>